<comment type="caution">
    <text evidence="1">The sequence shown here is derived from an EMBL/GenBank/DDBJ whole genome shotgun (WGS) entry which is preliminary data.</text>
</comment>
<dbReference type="RefSeq" id="WP_352560390.1">
    <property type="nucleotide sequence ID" value="NZ_JAMYQB010000021.1"/>
</dbReference>
<keyword evidence="2" id="KW-1185">Reference proteome</keyword>
<organism evidence="1 2">
    <name type="scientific">Mesorhizobium caraganae</name>
    <dbReference type="NCBI Taxonomy" id="483206"/>
    <lineage>
        <taxon>Bacteria</taxon>
        <taxon>Pseudomonadati</taxon>
        <taxon>Pseudomonadota</taxon>
        <taxon>Alphaproteobacteria</taxon>
        <taxon>Hyphomicrobiales</taxon>
        <taxon>Phyllobacteriaceae</taxon>
        <taxon>Mesorhizobium</taxon>
    </lineage>
</organism>
<gene>
    <name evidence="1" type="ORF">NKI36_23080</name>
</gene>
<reference evidence="1 2" key="1">
    <citation type="journal article" date="2024" name="Proc. Natl. Acad. Sci. U.S.A.">
        <title>The evolutionary genomics of adaptation to stress in wild rhizobium bacteria.</title>
        <authorList>
            <person name="Kehlet-Delgado H."/>
            <person name="Montoya A.P."/>
            <person name="Jensen K.T."/>
            <person name="Wendlandt C.E."/>
            <person name="Dexheimer C."/>
            <person name="Roberts M."/>
            <person name="Torres Martinez L."/>
            <person name="Friesen M.L."/>
            <person name="Griffitts J.S."/>
            <person name="Porter S.S."/>
        </authorList>
    </citation>
    <scope>NUCLEOTIDE SEQUENCE [LARGE SCALE GENOMIC DNA]</scope>
    <source>
        <strain evidence="1 2">M0641</strain>
    </source>
</reference>
<dbReference type="EMBL" id="JAMYQB010000021">
    <property type="protein sequence ID" value="MER9406922.1"/>
    <property type="molecule type" value="Genomic_DNA"/>
</dbReference>
<evidence type="ECO:0000313" key="2">
    <source>
        <dbReference type="Proteomes" id="UP001433071"/>
    </source>
</evidence>
<dbReference type="Proteomes" id="UP001433071">
    <property type="component" value="Unassembled WGS sequence"/>
</dbReference>
<name>A0ABV1Z4C0_9HYPH</name>
<accession>A0ABV1Z4C0</accession>
<protein>
    <submittedName>
        <fullName evidence="1">Uncharacterized protein</fullName>
    </submittedName>
</protein>
<evidence type="ECO:0000313" key="1">
    <source>
        <dbReference type="EMBL" id="MER9406922.1"/>
    </source>
</evidence>
<sequence length="185" mass="20080">MLHHASFNARDPQAVATVLAEMLVATAVRAPSPPFPQGAWFVCLGDDFGSLLVILPCGTVLDQKAPLGIGFDPNMRLRSGSHVLLSTPNSTETIQAIAVRMGWHTELIDARLFKVLKVWVEDEILVEFLTPETAPLYRETFGWGGMASLNNKLRELESQMAAVLAAKAASQSGRKDEHLTGAMTP</sequence>
<proteinExistence type="predicted"/>